<comment type="caution">
    <text evidence="4">The sequence shown here is derived from an EMBL/GenBank/DDBJ whole genome shotgun (WGS) entry which is preliminary data.</text>
</comment>
<name>B9XRL9_PEDPL</name>
<proteinExistence type="inferred from homology"/>
<dbReference type="PANTHER" id="PTHR46268">
    <property type="entry name" value="STRESS RESPONSE PROTEIN NHAX"/>
    <property type="match status" value="1"/>
</dbReference>
<feature type="domain" description="UspA" evidence="3">
    <location>
        <begin position="59"/>
        <end position="193"/>
    </location>
</feature>
<dbReference type="InterPro" id="IPR006016">
    <property type="entry name" value="UspA"/>
</dbReference>
<dbReference type="Gene3D" id="3.40.50.620">
    <property type="entry name" value="HUPs"/>
    <property type="match status" value="1"/>
</dbReference>
<evidence type="ECO:0000259" key="3">
    <source>
        <dbReference type="Pfam" id="PF00582"/>
    </source>
</evidence>
<evidence type="ECO:0000256" key="2">
    <source>
        <dbReference type="SAM" id="MobiDB-lite"/>
    </source>
</evidence>
<comment type="similarity">
    <text evidence="1">Belongs to the universal stress protein A family.</text>
</comment>
<accession>B9XRL9</accession>
<evidence type="ECO:0000313" key="5">
    <source>
        <dbReference type="Proteomes" id="UP000003688"/>
    </source>
</evidence>
<organism evidence="4 5">
    <name type="scientific">Pedosphaera parvula (strain Ellin514)</name>
    <dbReference type="NCBI Taxonomy" id="320771"/>
    <lineage>
        <taxon>Bacteria</taxon>
        <taxon>Pseudomonadati</taxon>
        <taxon>Verrucomicrobiota</taxon>
        <taxon>Pedosphaerae</taxon>
        <taxon>Pedosphaerales</taxon>
        <taxon>Pedosphaeraceae</taxon>
        <taxon>Pedosphaera</taxon>
    </lineage>
</organism>
<dbReference type="PANTHER" id="PTHR46268:SF6">
    <property type="entry name" value="UNIVERSAL STRESS PROTEIN UP12"/>
    <property type="match status" value="1"/>
</dbReference>
<dbReference type="RefSeq" id="WP_007418452.1">
    <property type="nucleotide sequence ID" value="NZ_ABOX02000066.1"/>
</dbReference>
<dbReference type="InterPro" id="IPR014729">
    <property type="entry name" value="Rossmann-like_a/b/a_fold"/>
</dbReference>
<dbReference type="CDD" id="cd00293">
    <property type="entry name" value="USP-like"/>
    <property type="match status" value="1"/>
</dbReference>
<evidence type="ECO:0000256" key="1">
    <source>
        <dbReference type="ARBA" id="ARBA00008791"/>
    </source>
</evidence>
<gene>
    <name evidence="4" type="ORF">Cflav_PD0421</name>
</gene>
<dbReference type="AlphaFoldDB" id="B9XRL9"/>
<keyword evidence="5" id="KW-1185">Reference proteome</keyword>
<feature type="region of interest" description="Disordered" evidence="2">
    <location>
        <begin position="23"/>
        <end position="47"/>
    </location>
</feature>
<protein>
    <submittedName>
        <fullName evidence="4">UspA domain protein</fullName>
    </submittedName>
</protein>
<evidence type="ECO:0000313" key="4">
    <source>
        <dbReference type="EMBL" id="EEF57490.1"/>
    </source>
</evidence>
<dbReference type="SUPFAM" id="SSF52402">
    <property type="entry name" value="Adenine nucleotide alpha hydrolases-like"/>
    <property type="match status" value="1"/>
</dbReference>
<sequence length="203" mass="22668">MSANYTQQSRGTLDPHVIFTRARAQHSPTDRPPSEPAHRFGETGLTEQPDAINRAKPIVLLPFDESPENDETVTLGISMAREMHAQLLLLHAVLLNLSPYGPINLRKIEAALCEEVIAQAEKTMLSAQEQGVSAIFALEEGAPAAVINRAAARWQPDLIVMSAHQHDHFLSQIFRRRTIDKVIRHVKCPVLVLQTNQKEKKHV</sequence>
<dbReference type="Proteomes" id="UP000003688">
    <property type="component" value="Unassembled WGS sequence"/>
</dbReference>
<dbReference type="EMBL" id="ABOX02000066">
    <property type="protein sequence ID" value="EEF57490.1"/>
    <property type="molecule type" value="Genomic_DNA"/>
</dbReference>
<reference evidence="4 5" key="1">
    <citation type="journal article" date="2011" name="J. Bacteriol.">
        <title>Genome sequence of 'Pedosphaera parvula' Ellin514, an aerobic Verrucomicrobial isolate from pasture soil.</title>
        <authorList>
            <person name="Kant R."/>
            <person name="van Passel M.W."/>
            <person name="Sangwan P."/>
            <person name="Palva A."/>
            <person name="Lucas S."/>
            <person name="Copeland A."/>
            <person name="Lapidus A."/>
            <person name="Glavina Del Rio T."/>
            <person name="Dalin E."/>
            <person name="Tice H."/>
            <person name="Bruce D."/>
            <person name="Goodwin L."/>
            <person name="Pitluck S."/>
            <person name="Chertkov O."/>
            <person name="Larimer F.W."/>
            <person name="Land M.L."/>
            <person name="Hauser L."/>
            <person name="Brettin T.S."/>
            <person name="Detter J.C."/>
            <person name="Han S."/>
            <person name="de Vos W.M."/>
            <person name="Janssen P.H."/>
            <person name="Smidt H."/>
        </authorList>
    </citation>
    <scope>NUCLEOTIDE SEQUENCE [LARGE SCALE GENOMIC DNA]</scope>
    <source>
        <strain evidence="4 5">Ellin514</strain>
    </source>
</reference>
<feature type="compositionally biased region" description="Basic and acidic residues" evidence="2">
    <location>
        <begin position="28"/>
        <end position="41"/>
    </location>
</feature>
<dbReference type="Pfam" id="PF00582">
    <property type="entry name" value="Usp"/>
    <property type="match status" value="1"/>
</dbReference>